<dbReference type="Proteomes" id="UP000324897">
    <property type="component" value="Chromosome 6"/>
</dbReference>
<sequence>GIYNARLLPVAVMVILQKSPRLGRETGTPSPHEGTASSRGRRWRRRSWHRCRGVDPLKPRLPQQMACSDPARIRAHLGERGKLESAGRCSAPGRRELRSTGSAPGRRELRSTGSAPAAGHRELRSILLNICSSVAYSLLK</sequence>
<name>A0A5J9WKS7_9POAL</name>
<protein>
    <submittedName>
        <fullName evidence="2">Uncharacterized protein</fullName>
    </submittedName>
</protein>
<dbReference type="EMBL" id="RWGY01000002">
    <property type="protein sequence ID" value="TVU48849.1"/>
    <property type="molecule type" value="Genomic_DNA"/>
</dbReference>
<comment type="caution">
    <text evidence="2">The sequence shown here is derived from an EMBL/GenBank/DDBJ whole genome shotgun (WGS) entry which is preliminary data.</text>
</comment>
<dbReference type="Gramene" id="TVU48849">
    <property type="protein sequence ID" value="TVU48849"/>
    <property type="gene ID" value="EJB05_00128"/>
</dbReference>
<keyword evidence="3" id="KW-1185">Reference proteome</keyword>
<evidence type="ECO:0000256" key="1">
    <source>
        <dbReference type="SAM" id="MobiDB-lite"/>
    </source>
</evidence>
<evidence type="ECO:0000313" key="3">
    <source>
        <dbReference type="Proteomes" id="UP000324897"/>
    </source>
</evidence>
<reference evidence="2 3" key="1">
    <citation type="journal article" date="2019" name="Sci. Rep.">
        <title>A high-quality genome of Eragrostis curvula grass provides insights into Poaceae evolution and supports new strategies to enhance forage quality.</title>
        <authorList>
            <person name="Carballo J."/>
            <person name="Santos B.A.C.M."/>
            <person name="Zappacosta D."/>
            <person name="Garbus I."/>
            <person name="Selva J.P."/>
            <person name="Gallo C.A."/>
            <person name="Diaz A."/>
            <person name="Albertini E."/>
            <person name="Caccamo M."/>
            <person name="Echenique V."/>
        </authorList>
    </citation>
    <scope>NUCLEOTIDE SEQUENCE [LARGE SCALE GENOMIC DNA]</scope>
    <source>
        <strain evidence="3">cv. Victoria</strain>
        <tissue evidence="2">Leaf</tissue>
    </source>
</reference>
<feature type="region of interest" description="Disordered" evidence="1">
    <location>
        <begin position="22"/>
        <end position="45"/>
    </location>
</feature>
<accession>A0A5J9WKS7</accession>
<feature type="region of interest" description="Disordered" evidence="1">
    <location>
        <begin position="78"/>
        <end position="117"/>
    </location>
</feature>
<dbReference type="AlphaFoldDB" id="A0A5J9WKS7"/>
<proteinExistence type="predicted"/>
<gene>
    <name evidence="2" type="ORF">EJB05_00128</name>
</gene>
<organism evidence="2 3">
    <name type="scientific">Eragrostis curvula</name>
    <name type="common">weeping love grass</name>
    <dbReference type="NCBI Taxonomy" id="38414"/>
    <lineage>
        <taxon>Eukaryota</taxon>
        <taxon>Viridiplantae</taxon>
        <taxon>Streptophyta</taxon>
        <taxon>Embryophyta</taxon>
        <taxon>Tracheophyta</taxon>
        <taxon>Spermatophyta</taxon>
        <taxon>Magnoliopsida</taxon>
        <taxon>Liliopsida</taxon>
        <taxon>Poales</taxon>
        <taxon>Poaceae</taxon>
        <taxon>PACMAD clade</taxon>
        <taxon>Chloridoideae</taxon>
        <taxon>Eragrostideae</taxon>
        <taxon>Eragrostidinae</taxon>
        <taxon>Eragrostis</taxon>
    </lineage>
</organism>
<evidence type="ECO:0000313" key="2">
    <source>
        <dbReference type="EMBL" id="TVU48849.1"/>
    </source>
</evidence>
<feature type="non-terminal residue" evidence="2">
    <location>
        <position position="1"/>
    </location>
</feature>